<accession>A0ABC8M102</accession>
<dbReference type="InterPro" id="IPR001005">
    <property type="entry name" value="SANT/Myb"/>
</dbReference>
<dbReference type="InterPro" id="IPR009057">
    <property type="entry name" value="Homeodomain-like_sf"/>
</dbReference>
<keyword evidence="4" id="KW-1185">Reference proteome</keyword>
<feature type="compositionally biased region" description="Low complexity" evidence="1">
    <location>
        <begin position="159"/>
        <end position="169"/>
    </location>
</feature>
<name>A0ABC8M102_ERUVS</name>
<dbReference type="SUPFAM" id="SSF46689">
    <property type="entry name" value="Homeodomain-like"/>
    <property type="match status" value="2"/>
</dbReference>
<evidence type="ECO:0000259" key="2">
    <source>
        <dbReference type="SMART" id="SM00717"/>
    </source>
</evidence>
<feature type="region of interest" description="Disordered" evidence="1">
    <location>
        <begin position="159"/>
        <end position="186"/>
    </location>
</feature>
<evidence type="ECO:0000313" key="4">
    <source>
        <dbReference type="Proteomes" id="UP001642260"/>
    </source>
</evidence>
<reference evidence="3 4" key="1">
    <citation type="submission" date="2022-03" db="EMBL/GenBank/DDBJ databases">
        <authorList>
            <person name="Macdonald S."/>
            <person name="Ahmed S."/>
            <person name="Newling K."/>
        </authorList>
    </citation>
    <scope>NUCLEOTIDE SEQUENCE [LARGE SCALE GENOMIC DNA]</scope>
</reference>
<comment type="caution">
    <text evidence="3">The sequence shown here is derived from an EMBL/GenBank/DDBJ whole genome shotgun (WGS) entry which is preliminary data.</text>
</comment>
<dbReference type="CDD" id="cd00167">
    <property type="entry name" value="SANT"/>
    <property type="match status" value="2"/>
</dbReference>
<dbReference type="Proteomes" id="UP001642260">
    <property type="component" value="Unassembled WGS sequence"/>
</dbReference>
<evidence type="ECO:0000256" key="1">
    <source>
        <dbReference type="SAM" id="MobiDB-lite"/>
    </source>
</evidence>
<dbReference type="EMBL" id="CAKOAT010837376">
    <property type="protein sequence ID" value="CAH8389476.1"/>
    <property type="molecule type" value="Genomic_DNA"/>
</dbReference>
<dbReference type="SMART" id="SM00717">
    <property type="entry name" value="SANT"/>
    <property type="match status" value="2"/>
</dbReference>
<gene>
    <name evidence="3" type="ORF">ERUC_LOCUS41959</name>
</gene>
<sequence>MAASAWTKEENEKLKKAVQWFPAYLPNRFEFIARCLGKSVVDVMEHYQDMVDDLLETRSSPIAFADWMIYGIEPSWCRIPRQIWDKQEHEWFLIGLRRFGRDYDNIAALLVTKTPMQVAIYACNFFTWHNSKNNNVTMQRRTIEITMGAGQQERLVPLQPQPPQGLVALESGQHGGISDSESNNRP</sequence>
<feature type="domain" description="Myb-like" evidence="2">
    <location>
        <begin position="2"/>
        <end position="53"/>
    </location>
</feature>
<dbReference type="Pfam" id="PF00249">
    <property type="entry name" value="Myb_DNA-binding"/>
    <property type="match status" value="1"/>
</dbReference>
<dbReference type="PANTHER" id="PTHR44042:SF67">
    <property type="entry name" value="MYB-LIKE PROTEIN I"/>
    <property type="match status" value="1"/>
</dbReference>
<feature type="domain" description="Myb-like" evidence="2">
    <location>
        <begin position="80"/>
        <end position="128"/>
    </location>
</feature>
<organism evidence="3 4">
    <name type="scientific">Eruca vesicaria subsp. sativa</name>
    <name type="common">Garden rocket</name>
    <name type="synonym">Eruca sativa</name>
    <dbReference type="NCBI Taxonomy" id="29727"/>
    <lineage>
        <taxon>Eukaryota</taxon>
        <taxon>Viridiplantae</taxon>
        <taxon>Streptophyta</taxon>
        <taxon>Embryophyta</taxon>
        <taxon>Tracheophyta</taxon>
        <taxon>Spermatophyta</taxon>
        <taxon>Magnoliopsida</taxon>
        <taxon>eudicotyledons</taxon>
        <taxon>Gunneridae</taxon>
        <taxon>Pentapetalae</taxon>
        <taxon>rosids</taxon>
        <taxon>malvids</taxon>
        <taxon>Brassicales</taxon>
        <taxon>Brassicaceae</taxon>
        <taxon>Brassiceae</taxon>
        <taxon>Eruca</taxon>
    </lineage>
</organism>
<protein>
    <recommendedName>
        <fullName evidence="2">Myb-like domain-containing protein</fullName>
    </recommendedName>
</protein>
<proteinExistence type="predicted"/>
<dbReference type="PANTHER" id="PTHR44042">
    <property type="entry name" value="DUPLICATED HOMEODOMAIN-LIKE SUPERFAMILY PROTEIN-RELATED"/>
    <property type="match status" value="1"/>
</dbReference>
<evidence type="ECO:0000313" key="3">
    <source>
        <dbReference type="EMBL" id="CAH8389476.1"/>
    </source>
</evidence>
<dbReference type="AlphaFoldDB" id="A0ABC8M102"/>
<dbReference type="Gene3D" id="1.10.10.60">
    <property type="entry name" value="Homeodomain-like"/>
    <property type="match status" value="2"/>
</dbReference>